<accession>A0A378PCQ0</accession>
<proteinExistence type="predicted"/>
<dbReference type="EMBL" id="JABCUS010000018">
    <property type="protein sequence ID" value="NMX03979.1"/>
    <property type="molecule type" value="Genomic_DNA"/>
</dbReference>
<dbReference type="Proteomes" id="UP000575397">
    <property type="component" value="Unassembled WGS sequence"/>
</dbReference>
<gene>
    <name evidence="4" type="ORF">HHJ77_08570</name>
</gene>
<dbReference type="SMART" id="SM00642">
    <property type="entry name" value="Aamy"/>
    <property type="match status" value="1"/>
</dbReference>
<dbReference type="GO" id="GO:0004553">
    <property type="term" value="F:hydrolase activity, hydrolyzing O-glycosyl compounds"/>
    <property type="evidence" value="ECO:0007669"/>
    <property type="project" value="InterPro"/>
</dbReference>
<feature type="domain" description="Glycosyl hydrolase family 13 catalytic" evidence="3">
    <location>
        <begin position="133"/>
        <end position="521"/>
    </location>
</feature>
<dbReference type="PANTHER" id="PTHR10357">
    <property type="entry name" value="ALPHA-AMYLASE FAMILY MEMBER"/>
    <property type="match status" value="1"/>
</dbReference>
<dbReference type="Pfam" id="PF00128">
    <property type="entry name" value="Alpha-amylase"/>
    <property type="match status" value="1"/>
</dbReference>
<evidence type="ECO:0000313" key="5">
    <source>
        <dbReference type="Proteomes" id="UP000575397"/>
    </source>
</evidence>
<dbReference type="Gene3D" id="3.20.20.80">
    <property type="entry name" value="Glycosidases"/>
    <property type="match status" value="1"/>
</dbReference>
<protein>
    <submittedName>
        <fullName evidence="4">Glycoside hydrolase family 13 protein</fullName>
    </submittedName>
</protein>
<organism evidence="4 5">
    <name type="scientific">Mobiluncus mulieris</name>
    <dbReference type="NCBI Taxonomy" id="2052"/>
    <lineage>
        <taxon>Bacteria</taxon>
        <taxon>Bacillati</taxon>
        <taxon>Actinomycetota</taxon>
        <taxon>Actinomycetes</taxon>
        <taxon>Actinomycetales</taxon>
        <taxon>Actinomycetaceae</taxon>
        <taxon>Mobiluncus</taxon>
    </lineage>
</organism>
<evidence type="ECO:0000256" key="1">
    <source>
        <dbReference type="ARBA" id="ARBA00022801"/>
    </source>
</evidence>
<dbReference type="CDD" id="cd11338">
    <property type="entry name" value="AmyAc_CMD"/>
    <property type="match status" value="1"/>
</dbReference>
<keyword evidence="2" id="KW-0326">Glycosidase</keyword>
<dbReference type="InterPro" id="IPR006047">
    <property type="entry name" value="GH13_cat_dom"/>
</dbReference>
<evidence type="ECO:0000256" key="2">
    <source>
        <dbReference type="ARBA" id="ARBA00023295"/>
    </source>
</evidence>
<dbReference type="RefSeq" id="WP_114990124.1">
    <property type="nucleotide sequence ID" value="NZ_JABCUQ010000013.1"/>
</dbReference>
<keyword evidence="1 4" id="KW-0378">Hydrolase</keyword>
<evidence type="ECO:0000259" key="3">
    <source>
        <dbReference type="SMART" id="SM00642"/>
    </source>
</evidence>
<reference evidence="4 5" key="1">
    <citation type="submission" date="2020-04" db="EMBL/GenBank/DDBJ databases">
        <title>Antimicrobial susceptibility and clonality of vaginal-derived multi-drug resistant Mobiluncus isolates in China.</title>
        <authorList>
            <person name="Zhang X."/>
        </authorList>
    </citation>
    <scope>NUCLEOTIDE SEQUENCE [LARGE SCALE GENOMIC DNA]</scope>
    <source>
        <strain evidence="4 5">12</strain>
    </source>
</reference>
<dbReference type="InterPro" id="IPR014756">
    <property type="entry name" value="Ig_E-set"/>
</dbReference>
<dbReference type="SUPFAM" id="SSF81296">
    <property type="entry name" value="E set domains"/>
    <property type="match status" value="1"/>
</dbReference>
<dbReference type="GO" id="GO:0005975">
    <property type="term" value="P:carbohydrate metabolic process"/>
    <property type="evidence" value="ECO:0007669"/>
    <property type="project" value="InterPro"/>
</dbReference>
<dbReference type="CDD" id="cd02857">
    <property type="entry name" value="E_set_CDase_PDE_N"/>
    <property type="match status" value="1"/>
</dbReference>
<dbReference type="PANTHER" id="PTHR10357:SF210">
    <property type="entry name" value="MALTODEXTRIN GLUCOSIDASE"/>
    <property type="match status" value="1"/>
</dbReference>
<dbReference type="InterPro" id="IPR004185">
    <property type="entry name" value="Glyco_hydro_13_lg-like_dom"/>
</dbReference>
<name>A0A378PCQ0_9ACTO</name>
<evidence type="ECO:0000313" key="4">
    <source>
        <dbReference type="EMBL" id="NMX03979.1"/>
    </source>
</evidence>
<sequence length="609" mass="68212">MRHQIFHHDASVFYVHKTPTAQGWDLKIRLRCSPEAPIERAAIRTLVDGEPYFAWGERLDSQTVGASGQWWEVSVSTQVKTFAYRWLIGLKGDEWLWLNGEGVWEHTVPDHADFRAQLDGSAPHEHLCSSVYQIFPDRFARSAQTEVRGLPEWSTGWLNPDPAQWNDDAAQTKLFGGDLWGIIDHLDYIQDLGFDTVYTTPFFEARSSHRYDAHSFEHVDADLGGDEALIALVDACHQRGMRFLGDLTTNHTGVTHEWFREAVANPDSAERGFYFFDETGDYAKWLGVETLPKLNYNSAELRHRMFGPSGVVQKYLKPPFNMDGWRIDVANMTGRFGQSDLYESVASELRAAVRAAGEDKVLVAEHAHDFALDIRGETFHGAMNYSGFTRPVWEWVTGVGERTPIFMGSPVPVRPQTGENFVDTTEDFSAQMTWNVRAASFNLVTSHDTARLMDIAGDSQRARVALALCYTLPGVPMILYGEEYGLASVGDYNCRVPIPWEDVEHQAIDNRELLRVLGGLRKSGSALPSGSLRWVQVSEDVVVFMREHQEQTILVCLSRCGDNPVTIDDEFFPGRAPDTVPLGALSLDNGKPVASLDQGIAVAVWNGAQ</sequence>
<comment type="caution">
    <text evidence="4">The sequence shown here is derived from an EMBL/GenBank/DDBJ whole genome shotgun (WGS) entry which is preliminary data.</text>
</comment>
<dbReference type="SUPFAM" id="SSF51445">
    <property type="entry name" value="(Trans)glycosidases"/>
    <property type="match status" value="1"/>
</dbReference>
<dbReference type="InterPro" id="IPR017853">
    <property type="entry name" value="GH"/>
</dbReference>
<dbReference type="AlphaFoldDB" id="A0A378PCQ0"/>